<reference evidence="2" key="1">
    <citation type="submission" date="2015-10" db="EMBL/GenBank/DDBJ databases">
        <authorList>
            <person name="Luecker S."/>
            <person name="Luecker S."/>
        </authorList>
    </citation>
    <scope>NUCLEOTIDE SEQUENCE [LARGE SCALE GENOMIC DNA]</scope>
</reference>
<protein>
    <submittedName>
        <fullName evidence="1">Putative stress response protein</fullName>
    </submittedName>
</protein>
<dbReference type="OrthoDB" id="9796058at2"/>
<dbReference type="RefSeq" id="WP_090900328.1">
    <property type="nucleotide sequence ID" value="NZ_CZPZ01000032.1"/>
</dbReference>
<accession>A0A0S4LNR8</accession>
<name>A0A0S4LNR8_9BACT</name>
<organism evidence="1 2">
    <name type="scientific">Candidatus Nitrospira nitrificans</name>
    <dbReference type="NCBI Taxonomy" id="1742973"/>
    <lineage>
        <taxon>Bacteria</taxon>
        <taxon>Pseudomonadati</taxon>
        <taxon>Nitrospirota</taxon>
        <taxon>Nitrospiria</taxon>
        <taxon>Nitrospirales</taxon>
        <taxon>Nitrospiraceae</taxon>
        <taxon>Nitrospira</taxon>
    </lineage>
</organism>
<dbReference type="Gene3D" id="1.10.1470.10">
    <property type="entry name" value="YjbJ"/>
    <property type="match status" value="1"/>
</dbReference>
<evidence type="ECO:0000313" key="2">
    <source>
        <dbReference type="Proteomes" id="UP000198736"/>
    </source>
</evidence>
<dbReference type="Proteomes" id="UP000198736">
    <property type="component" value="Unassembled WGS sequence"/>
</dbReference>
<proteinExistence type="predicted"/>
<keyword evidence="2" id="KW-1185">Reference proteome</keyword>
<dbReference type="AlphaFoldDB" id="A0A0S4LNR8"/>
<dbReference type="SUPFAM" id="SSF69047">
    <property type="entry name" value="Hypothetical protein YjbJ"/>
    <property type="match status" value="1"/>
</dbReference>
<dbReference type="InterPro" id="IPR036629">
    <property type="entry name" value="YjbJ_sf"/>
</dbReference>
<dbReference type="EMBL" id="CZPZ01000032">
    <property type="protein sequence ID" value="CUS38378.1"/>
    <property type="molecule type" value="Genomic_DNA"/>
</dbReference>
<sequence length="80" mass="9534">MNKEQFGQFWEQLKTPLKAKWVNITEGDLVEIKGDLDRFGTVLQQRYGELQKAEVELWADRRYAHWSGNYLGYKEEVPTR</sequence>
<evidence type="ECO:0000313" key="1">
    <source>
        <dbReference type="EMBL" id="CUS38378.1"/>
    </source>
</evidence>
<gene>
    <name evidence="1" type="primary">yjbJ</name>
    <name evidence="1" type="ORF">COMA2_50055</name>
</gene>